<dbReference type="Gene3D" id="1.20.120.450">
    <property type="entry name" value="dinb family like domain"/>
    <property type="match status" value="1"/>
</dbReference>
<keyword evidence="2" id="KW-1185">Reference proteome</keyword>
<proteinExistence type="predicted"/>
<dbReference type="SUPFAM" id="SSF109854">
    <property type="entry name" value="DinB/YfiT-like putative metalloenzymes"/>
    <property type="match status" value="1"/>
</dbReference>
<evidence type="ECO:0008006" key="3">
    <source>
        <dbReference type="Google" id="ProtNLM"/>
    </source>
</evidence>
<dbReference type="AlphaFoldDB" id="A0A1Q5PZU2"/>
<dbReference type="EMBL" id="MQVR01000107">
    <property type="protein sequence ID" value="OKL52975.1"/>
    <property type="molecule type" value="Genomic_DNA"/>
</dbReference>
<dbReference type="InterPro" id="IPR007061">
    <property type="entry name" value="MST-like"/>
</dbReference>
<name>A0A1Q5PZU2_9ACTO</name>
<evidence type="ECO:0000313" key="2">
    <source>
        <dbReference type="Proteomes" id="UP000185628"/>
    </source>
</evidence>
<dbReference type="InterPro" id="IPR034660">
    <property type="entry name" value="DinB/YfiT-like"/>
</dbReference>
<protein>
    <recommendedName>
        <fullName evidence="3">DUF664 domain-containing protein</fullName>
    </recommendedName>
</protein>
<evidence type="ECO:0000313" key="1">
    <source>
        <dbReference type="EMBL" id="OKL52975.1"/>
    </source>
</evidence>
<dbReference type="Pfam" id="PF04978">
    <property type="entry name" value="MST"/>
    <property type="match status" value="1"/>
</dbReference>
<gene>
    <name evidence="1" type="ORF">BSZ39_11965</name>
</gene>
<dbReference type="Proteomes" id="UP000185628">
    <property type="component" value="Unassembled WGS sequence"/>
</dbReference>
<reference evidence="2" key="1">
    <citation type="submission" date="2016-12" db="EMBL/GenBank/DDBJ databases">
        <authorList>
            <person name="Meng X."/>
        </authorList>
    </citation>
    <scope>NUCLEOTIDE SEQUENCE [LARGE SCALE GENOMIC DNA]</scope>
    <source>
        <strain evidence="2">DSM 19116</strain>
    </source>
</reference>
<dbReference type="RefSeq" id="WP_073717556.1">
    <property type="nucleotide sequence ID" value="NZ_MQVR01000107.1"/>
</dbReference>
<dbReference type="OrthoDB" id="4548523at2"/>
<accession>A0A1Q5PZU2</accession>
<organism evidence="1 2">
    <name type="scientific">Bowdeniella nasicola</name>
    <dbReference type="NCBI Taxonomy" id="208480"/>
    <lineage>
        <taxon>Bacteria</taxon>
        <taxon>Bacillati</taxon>
        <taxon>Actinomycetota</taxon>
        <taxon>Actinomycetes</taxon>
        <taxon>Actinomycetales</taxon>
        <taxon>Actinomycetaceae</taxon>
        <taxon>Bowdeniella</taxon>
    </lineage>
</organism>
<comment type="caution">
    <text evidence="1">The sequence shown here is derived from an EMBL/GenBank/DDBJ whole genome shotgun (WGS) entry which is preliminary data.</text>
</comment>
<sequence>MAPRTDEHGRPEPEFAAGELDTLLGFLDYQRATLQWKTCNLGETGLRQPLPPSAMTLGGLLSHLAYVEDYWFGAVAAESESSEPWASTD</sequence>